<name>A0ABU2WN50_9GAMM</name>
<reference evidence="1 2" key="1">
    <citation type="submission" date="2023-09" db="EMBL/GenBank/DDBJ databases">
        <authorList>
            <person name="Rey-Velasco X."/>
        </authorList>
    </citation>
    <scope>NUCLEOTIDE SEQUENCE [LARGE SCALE GENOMIC DNA]</scope>
    <source>
        <strain evidence="1 2">W345</strain>
    </source>
</reference>
<gene>
    <name evidence="1" type="ORF">RM530_16625</name>
</gene>
<dbReference type="EMBL" id="JAVRIC010000031">
    <property type="protein sequence ID" value="MDT0498970.1"/>
    <property type="molecule type" value="Genomic_DNA"/>
</dbReference>
<protein>
    <recommendedName>
        <fullName evidence="3">2'-5' RNA ligase family protein</fullName>
    </recommendedName>
</protein>
<evidence type="ECO:0008006" key="3">
    <source>
        <dbReference type="Google" id="ProtNLM"/>
    </source>
</evidence>
<evidence type="ECO:0000313" key="1">
    <source>
        <dbReference type="EMBL" id="MDT0498970.1"/>
    </source>
</evidence>
<dbReference type="Proteomes" id="UP001254608">
    <property type="component" value="Unassembled WGS sequence"/>
</dbReference>
<dbReference type="SUPFAM" id="SSF55144">
    <property type="entry name" value="LigT-like"/>
    <property type="match status" value="1"/>
</dbReference>
<dbReference type="PANTHER" id="PTHR28141:SF1">
    <property type="entry name" value="2',3'-CYCLIC-NUCLEOTIDE 3'-PHOSPHODIESTERASE"/>
    <property type="match status" value="1"/>
</dbReference>
<proteinExistence type="predicted"/>
<evidence type="ECO:0000313" key="2">
    <source>
        <dbReference type="Proteomes" id="UP001254608"/>
    </source>
</evidence>
<accession>A0ABU2WN50</accession>
<dbReference type="PANTHER" id="PTHR28141">
    <property type="entry name" value="2',3'-CYCLIC-NUCLEOTIDE 3'-PHOSPHODIESTERASE"/>
    <property type="match status" value="1"/>
</dbReference>
<sequence>MFEGSLWLFPDTALAAWLQSRIDTLCARFGTPRFRAHLTLLGGIGPIDEADAEIGTRELAPRLPPLLLEPTGLHGYDEYFRTLVLDVVDTPALCEARRLAAARFGVPNPAFKPHLSLIYGGITPAMATELASSLSTPWAPEAMATALATSTARGGVPVPAWITGTETGLRRG</sequence>
<keyword evidence="2" id="KW-1185">Reference proteome</keyword>
<dbReference type="InterPro" id="IPR009097">
    <property type="entry name" value="Cyclic_Pdiesterase"/>
</dbReference>
<dbReference type="RefSeq" id="WP_311366382.1">
    <property type="nucleotide sequence ID" value="NZ_JAVRIC010000031.1"/>
</dbReference>
<comment type="caution">
    <text evidence="1">The sequence shown here is derived from an EMBL/GenBank/DDBJ whole genome shotgun (WGS) entry which is preliminary data.</text>
</comment>
<organism evidence="1 2">
    <name type="scientific">Banduia mediterranea</name>
    <dbReference type="NCBI Taxonomy" id="3075609"/>
    <lineage>
        <taxon>Bacteria</taxon>
        <taxon>Pseudomonadati</taxon>
        <taxon>Pseudomonadota</taxon>
        <taxon>Gammaproteobacteria</taxon>
        <taxon>Nevskiales</taxon>
        <taxon>Algiphilaceae</taxon>
        <taxon>Banduia</taxon>
    </lineage>
</organism>
<dbReference type="InterPro" id="IPR012386">
    <property type="entry name" value="Cyclic-nucl_3Pdiesterase"/>
</dbReference>
<dbReference type="Gene3D" id="3.90.1140.10">
    <property type="entry name" value="Cyclic phosphodiesterase"/>
    <property type="match status" value="1"/>
</dbReference>